<feature type="domain" description="DNA polymerase III beta sliding clamp central" evidence="10">
    <location>
        <begin position="152"/>
        <end position="245"/>
    </location>
</feature>
<name>A0ABM7F355_9ACTN</name>
<evidence type="ECO:0000256" key="2">
    <source>
        <dbReference type="ARBA" id="ARBA00010752"/>
    </source>
</evidence>
<dbReference type="InterPro" id="IPR001001">
    <property type="entry name" value="DNA_polIII_beta"/>
</dbReference>
<dbReference type="NCBIfam" id="TIGR00663">
    <property type="entry name" value="dnan"/>
    <property type="match status" value="1"/>
</dbReference>
<reference evidence="12 13" key="2">
    <citation type="journal article" date="2023" name="ChemBioChem">
        <title>Acyltransferase Domain Exchange between Two Independent Type I Polyketide Synthases in the Same Producer Strain of Macrolide Antibiotics.</title>
        <authorList>
            <person name="Kudo F."/>
            <person name="Kishikawa K."/>
            <person name="Tsuboi K."/>
            <person name="Kido T."/>
            <person name="Usui T."/>
            <person name="Hashimoto J."/>
            <person name="Shin-Ya K."/>
            <person name="Miyanaga A."/>
            <person name="Eguchi T."/>
        </authorList>
    </citation>
    <scope>NUCLEOTIDE SEQUENCE [LARGE SCALE GENOMIC DNA]</scope>
    <source>
        <strain evidence="12 13">A-8890</strain>
    </source>
</reference>
<dbReference type="InterPro" id="IPR022635">
    <property type="entry name" value="DNA_polIII_beta_C"/>
</dbReference>
<proteinExistence type="inferred from homology"/>
<reference evidence="12 13" key="1">
    <citation type="journal article" date="2010" name="ChemBioChem">
        <title>Cloning and characterization of the biosynthetic gene cluster of 16-membered macrolide antibiotic FD-891: involvement of a dual functional cytochrome P450 monooxygenase catalyzing epoxidation and hydroxylation.</title>
        <authorList>
            <person name="Kudo F."/>
            <person name="Motegi A."/>
            <person name="Mizoue K."/>
            <person name="Eguchi T."/>
        </authorList>
    </citation>
    <scope>NUCLEOTIDE SEQUENCE [LARGE SCALE GENOMIC DNA]</scope>
    <source>
        <strain evidence="12 13">A-8890</strain>
    </source>
</reference>
<evidence type="ECO:0000256" key="6">
    <source>
        <dbReference type="ARBA" id="ARBA00022705"/>
    </source>
</evidence>
<comment type="similarity">
    <text evidence="2">Belongs to the beta sliding clamp family.</text>
</comment>
<evidence type="ECO:0000256" key="4">
    <source>
        <dbReference type="ARBA" id="ARBA00022679"/>
    </source>
</evidence>
<dbReference type="CDD" id="cd00140">
    <property type="entry name" value="beta_clamp"/>
    <property type="match status" value="1"/>
</dbReference>
<evidence type="ECO:0000256" key="7">
    <source>
        <dbReference type="ARBA" id="ARBA00022932"/>
    </source>
</evidence>
<keyword evidence="13" id="KW-1185">Reference proteome</keyword>
<evidence type="ECO:0008006" key="14">
    <source>
        <dbReference type="Google" id="ProtNLM"/>
    </source>
</evidence>
<dbReference type="PANTHER" id="PTHR30478">
    <property type="entry name" value="DNA POLYMERASE III SUBUNIT BETA"/>
    <property type="match status" value="1"/>
</dbReference>
<keyword evidence="5" id="KW-0548">Nucleotidyltransferase</keyword>
<dbReference type="EMBL" id="AP018448">
    <property type="protein sequence ID" value="BBC30061.1"/>
    <property type="molecule type" value="Genomic_DNA"/>
</dbReference>
<evidence type="ECO:0000256" key="8">
    <source>
        <dbReference type="ARBA" id="ARBA00023125"/>
    </source>
</evidence>
<organism evidence="12 13">
    <name type="scientific">Streptomyces graminofaciens</name>
    <dbReference type="NCBI Taxonomy" id="68212"/>
    <lineage>
        <taxon>Bacteria</taxon>
        <taxon>Bacillati</taxon>
        <taxon>Actinomycetota</taxon>
        <taxon>Actinomycetes</taxon>
        <taxon>Kitasatosporales</taxon>
        <taxon>Streptomycetaceae</taxon>
        <taxon>Streptomyces</taxon>
    </lineage>
</organism>
<protein>
    <recommendedName>
        <fullName evidence="14">Beta sliding clamp</fullName>
    </recommendedName>
</protein>
<dbReference type="SMART" id="SM00480">
    <property type="entry name" value="POL3Bc"/>
    <property type="match status" value="1"/>
</dbReference>
<keyword evidence="6" id="KW-0235">DNA replication</keyword>
<dbReference type="Gene3D" id="3.10.150.10">
    <property type="entry name" value="DNA Polymerase III, subunit A, domain 2"/>
    <property type="match status" value="3"/>
</dbReference>
<evidence type="ECO:0000259" key="9">
    <source>
        <dbReference type="Pfam" id="PF00712"/>
    </source>
</evidence>
<keyword evidence="4" id="KW-0808">Transferase</keyword>
<dbReference type="InterPro" id="IPR022637">
    <property type="entry name" value="DNA_polIII_beta_cen"/>
</dbReference>
<dbReference type="Pfam" id="PF02768">
    <property type="entry name" value="DNA_pol3_beta_3"/>
    <property type="match status" value="1"/>
</dbReference>
<dbReference type="InterPro" id="IPR046938">
    <property type="entry name" value="DNA_clamp_sf"/>
</dbReference>
<dbReference type="InterPro" id="IPR022634">
    <property type="entry name" value="DNA_polIII_beta_N"/>
</dbReference>
<sequence length="376" mass="39410">MKLRIDQRQLAEAAKRAHRRLPNNPLQPILGGLLLETDGDSITLSGFDYETSTRAALAADVLEPGHVLVSGRLLADVAAALPAGPVDLIADGNEAILTAPGTTFTLPTMDRRDYPALPEAPAPAGTVDGSLLAAAVVHAAQASMPDKEAAGKLEGLRGVHVAADGDRLTVSATDRYRIVRHQMPWTPDGDAEGDLLVPAAYLAATAKQLSGGPVRVSFASDIAVAALANDTLTVTSRTIATPFPDIERLFLDPAAASGWMRADAGELVEAVKRVALVNDKDDQTVVLSFDSDQVTVQAGINGPQGASSIGVESADLDGFTASYRAEWLASVLAPIGGQVQVWFTTPTKPVLIRPVDDDGAATDNYRAVCMPVRLSR</sequence>
<dbReference type="Pfam" id="PF00712">
    <property type="entry name" value="DNA_pol3_beta"/>
    <property type="match status" value="1"/>
</dbReference>
<dbReference type="PANTHER" id="PTHR30478:SF0">
    <property type="entry name" value="BETA SLIDING CLAMP"/>
    <property type="match status" value="1"/>
</dbReference>
<keyword evidence="7" id="KW-0239">DNA-directed DNA polymerase</keyword>
<feature type="domain" description="DNA polymerase III beta sliding clamp C-terminal" evidence="11">
    <location>
        <begin position="260"/>
        <end position="361"/>
    </location>
</feature>
<accession>A0ABM7F355</accession>
<dbReference type="SUPFAM" id="SSF55979">
    <property type="entry name" value="DNA clamp"/>
    <property type="match status" value="3"/>
</dbReference>
<evidence type="ECO:0000313" key="13">
    <source>
        <dbReference type="Proteomes" id="UP001321542"/>
    </source>
</evidence>
<keyword evidence="3" id="KW-0963">Cytoplasm</keyword>
<gene>
    <name evidence="12" type="ORF">SGFS_013550</name>
</gene>
<evidence type="ECO:0000259" key="10">
    <source>
        <dbReference type="Pfam" id="PF02767"/>
    </source>
</evidence>
<evidence type="ECO:0000256" key="3">
    <source>
        <dbReference type="ARBA" id="ARBA00022490"/>
    </source>
</evidence>
<evidence type="ECO:0000256" key="1">
    <source>
        <dbReference type="ARBA" id="ARBA00004496"/>
    </source>
</evidence>
<dbReference type="Pfam" id="PF02767">
    <property type="entry name" value="DNA_pol3_beta_2"/>
    <property type="match status" value="1"/>
</dbReference>
<dbReference type="Proteomes" id="UP001321542">
    <property type="component" value="Chromosome"/>
</dbReference>
<comment type="subcellular location">
    <subcellularLocation>
        <location evidence="1">Cytoplasm</location>
    </subcellularLocation>
</comment>
<dbReference type="RefSeq" id="WP_286248377.1">
    <property type="nucleotide sequence ID" value="NZ_AP018448.1"/>
</dbReference>
<keyword evidence="8" id="KW-0238">DNA-binding</keyword>
<evidence type="ECO:0000259" key="11">
    <source>
        <dbReference type="Pfam" id="PF02768"/>
    </source>
</evidence>
<evidence type="ECO:0000256" key="5">
    <source>
        <dbReference type="ARBA" id="ARBA00022695"/>
    </source>
</evidence>
<feature type="domain" description="DNA polymerase III beta sliding clamp N-terminal" evidence="9">
    <location>
        <begin position="1"/>
        <end position="118"/>
    </location>
</feature>
<evidence type="ECO:0000313" key="12">
    <source>
        <dbReference type="EMBL" id="BBC30061.1"/>
    </source>
</evidence>